<comment type="caution">
    <text evidence="14">The sequence shown here is derived from an EMBL/GenBank/DDBJ whole genome shotgun (WGS) entry which is preliminary data.</text>
</comment>
<dbReference type="InterPro" id="IPR001930">
    <property type="entry name" value="Peptidase_M1"/>
</dbReference>
<gene>
    <name evidence="14" type="ORF">ACFSKV_01415</name>
</gene>
<comment type="subcellular location">
    <subcellularLocation>
        <location evidence="3">Cytoplasm</location>
    </subcellularLocation>
</comment>
<dbReference type="InterPro" id="IPR042097">
    <property type="entry name" value="Aminopeptidase_N-like_N_sf"/>
</dbReference>
<keyword evidence="8" id="KW-0645">Protease</keyword>
<keyword evidence="10 14" id="KW-0378">Hydrolase</keyword>
<comment type="catalytic activity">
    <reaction evidence="1">
        <text>Release of an N-terminal amino acid, Xaa-|-Yaa- from a peptide, amide or arylamide. Xaa is preferably Ala, but may be most amino acids including Pro (slow action). When a terminal hydrophobic residue is followed by a prolyl residue, the two may be released as an intact Xaa-Pro dipeptide.</text>
        <dbReference type="EC" id="3.4.11.2"/>
    </reaction>
</comment>
<comment type="similarity">
    <text evidence="4">Belongs to the peptidase M1 family.</text>
</comment>
<dbReference type="SUPFAM" id="SSF55486">
    <property type="entry name" value="Metalloproteases ('zincins'), catalytic domain"/>
    <property type="match status" value="1"/>
</dbReference>
<feature type="domain" description="Peptidase M1 membrane alanine aminopeptidase" evidence="13">
    <location>
        <begin position="271"/>
        <end position="463"/>
    </location>
</feature>
<organism evidence="14 15">
    <name type="scientific">Shivajiella indica</name>
    <dbReference type="NCBI Taxonomy" id="872115"/>
    <lineage>
        <taxon>Bacteria</taxon>
        <taxon>Pseudomonadati</taxon>
        <taxon>Bacteroidota</taxon>
        <taxon>Cytophagia</taxon>
        <taxon>Cytophagales</taxon>
        <taxon>Cyclobacteriaceae</taxon>
        <taxon>Shivajiella</taxon>
    </lineage>
</organism>
<proteinExistence type="inferred from homology"/>
<evidence type="ECO:0000313" key="15">
    <source>
        <dbReference type="Proteomes" id="UP001597414"/>
    </source>
</evidence>
<dbReference type="GO" id="GO:0004177">
    <property type="term" value="F:aminopeptidase activity"/>
    <property type="evidence" value="ECO:0007669"/>
    <property type="project" value="UniProtKB-KW"/>
</dbReference>
<evidence type="ECO:0000256" key="8">
    <source>
        <dbReference type="ARBA" id="ARBA00022670"/>
    </source>
</evidence>
<evidence type="ECO:0000256" key="4">
    <source>
        <dbReference type="ARBA" id="ARBA00010136"/>
    </source>
</evidence>
<keyword evidence="9" id="KW-0479">Metal-binding</keyword>
<dbReference type="SUPFAM" id="SSF63737">
    <property type="entry name" value="Leukotriene A4 hydrolase N-terminal domain"/>
    <property type="match status" value="1"/>
</dbReference>
<protein>
    <recommendedName>
        <fullName evidence="6">Aminopeptidase N</fullName>
        <ecNumber evidence="5">3.4.11.2</ecNumber>
    </recommendedName>
</protein>
<dbReference type="InterPro" id="IPR027268">
    <property type="entry name" value="Peptidase_M4/M1_CTD_sf"/>
</dbReference>
<evidence type="ECO:0000256" key="10">
    <source>
        <dbReference type="ARBA" id="ARBA00022801"/>
    </source>
</evidence>
<keyword evidence="7" id="KW-0963">Cytoplasm</keyword>
<evidence type="ECO:0000259" key="13">
    <source>
        <dbReference type="Pfam" id="PF01433"/>
    </source>
</evidence>
<sequence length="535" mass="61853">MKLNLLKYSVSKFTLILFLFTGFTNAQIQKNWTWGGPIDPLQSKFQVMHYQLELEIFPEEQEILGKNRITFQSQEKLDTIRLNLIEEFKVNKVLMEGKEVGFSHQGDILDIFPNDCTCQDVEIYYGGKTPIAIRPPWSGGFTWELDDLGNHWMGLSSQNEGGKIFMPCLDHPSSEPVNGVDLIFTVPKPYFVASNGRLVDTKESNEKFTYHWTTQYSINNYNVNFTLGVFHEESTLFQGLEGEKIPMRVYVLQQNRDKAKNLLEVLNTSAQTQEKFFGPYPFPDDKIAVVETPYLGMEHQTINAYGNNFQFERIGNVWYDWLLHHELGHEWFGNKVSVKDWADFWIHEGLTAYGDWLFYLEHGGEEEYHKKVASVKAGIRNLRPVVSPRNATSDFAYHPEIYTKGAFIIHSLRYFTGDDLFFPMLKAFTSDERFTYENLIETSDFIEFTVHYSGKEDLQGFFDLYLKTVRLPKVKIRGKGNKGYLVSLDNINFSMPVEIQTSNGNERHLLSSKPTLVKSSVPIVVDPNGWYLLEK</sequence>
<evidence type="ECO:0000313" key="14">
    <source>
        <dbReference type="EMBL" id="MFD2200204.1"/>
    </source>
</evidence>
<dbReference type="Gene3D" id="1.10.390.10">
    <property type="entry name" value="Neutral Protease Domain 2"/>
    <property type="match status" value="1"/>
</dbReference>
<reference evidence="15" key="1">
    <citation type="journal article" date="2019" name="Int. J. Syst. Evol. Microbiol.">
        <title>The Global Catalogue of Microorganisms (GCM) 10K type strain sequencing project: providing services to taxonomists for standard genome sequencing and annotation.</title>
        <authorList>
            <consortium name="The Broad Institute Genomics Platform"/>
            <consortium name="The Broad Institute Genome Sequencing Center for Infectious Disease"/>
            <person name="Wu L."/>
            <person name="Ma J."/>
        </authorList>
    </citation>
    <scope>NUCLEOTIDE SEQUENCE [LARGE SCALE GENOMIC DNA]</scope>
    <source>
        <strain evidence="15">KCTC 19812</strain>
    </source>
</reference>
<dbReference type="PANTHER" id="PTHR45726">
    <property type="entry name" value="LEUKOTRIENE A-4 HYDROLASE"/>
    <property type="match status" value="1"/>
</dbReference>
<evidence type="ECO:0000256" key="3">
    <source>
        <dbReference type="ARBA" id="ARBA00004496"/>
    </source>
</evidence>
<evidence type="ECO:0000256" key="5">
    <source>
        <dbReference type="ARBA" id="ARBA00012564"/>
    </source>
</evidence>
<evidence type="ECO:0000256" key="1">
    <source>
        <dbReference type="ARBA" id="ARBA00000098"/>
    </source>
</evidence>
<dbReference type="PRINTS" id="PR00756">
    <property type="entry name" value="ALADIPTASE"/>
</dbReference>
<dbReference type="Pfam" id="PF01433">
    <property type="entry name" value="Peptidase_M1"/>
    <property type="match status" value="1"/>
</dbReference>
<dbReference type="Gene3D" id="2.60.40.1730">
    <property type="entry name" value="tricorn interacting facor f3 domain"/>
    <property type="match status" value="1"/>
</dbReference>
<keyword evidence="11" id="KW-0862">Zinc</keyword>
<dbReference type="EMBL" id="JBHUIV010000003">
    <property type="protein sequence ID" value="MFD2200204.1"/>
    <property type="molecule type" value="Genomic_DNA"/>
</dbReference>
<dbReference type="InterPro" id="IPR014782">
    <property type="entry name" value="Peptidase_M1_dom"/>
</dbReference>
<evidence type="ECO:0000256" key="6">
    <source>
        <dbReference type="ARBA" id="ARBA00015611"/>
    </source>
</evidence>
<evidence type="ECO:0000256" key="2">
    <source>
        <dbReference type="ARBA" id="ARBA00001947"/>
    </source>
</evidence>
<dbReference type="InterPro" id="IPR034015">
    <property type="entry name" value="M1_LTA4H"/>
</dbReference>
<evidence type="ECO:0000256" key="12">
    <source>
        <dbReference type="ARBA" id="ARBA00023049"/>
    </source>
</evidence>
<evidence type="ECO:0000256" key="11">
    <source>
        <dbReference type="ARBA" id="ARBA00022833"/>
    </source>
</evidence>
<keyword evidence="12" id="KW-0482">Metalloprotease</keyword>
<comment type="cofactor">
    <cofactor evidence="2">
        <name>Zn(2+)</name>
        <dbReference type="ChEBI" id="CHEBI:29105"/>
    </cofactor>
</comment>
<dbReference type="Proteomes" id="UP001597414">
    <property type="component" value="Unassembled WGS sequence"/>
</dbReference>
<name>A0ABW5B4K0_9BACT</name>
<dbReference type="RefSeq" id="WP_380799799.1">
    <property type="nucleotide sequence ID" value="NZ_JBHUIV010000003.1"/>
</dbReference>
<keyword evidence="15" id="KW-1185">Reference proteome</keyword>
<keyword evidence="14" id="KW-0031">Aminopeptidase</keyword>
<dbReference type="CDD" id="cd09603">
    <property type="entry name" value="M1_APN_like"/>
    <property type="match status" value="1"/>
</dbReference>
<dbReference type="PANTHER" id="PTHR45726:SF3">
    <property type="entry name" value="LEUKOTRIENE A-4 HYDROLASE"/>
    <property type="match status" value="1"/>
</dbReference>
<evidence type="ECO:0000256" key="7">
    <source>
        <dbReference type="ARBA" id="ARBA00022490"/>
    </source>
</evidence>
<accession>A0ABW5B4K0</accession>
<dbReference type="EC" id="3.4.11.2" evidence="5"/>
<evidence type="ECO:0000256" key="9">
    <source>
        <dbReference type="ARBA" id="ARBA00022723"/>
    </source>
</evidence>